<dbReference type="GO" id="GO:0016874">
    <property type="term" value="F:ligase activity"/>
    <property type="evidence" value="ECO:0007669"/>
    <property type="project" value="UniProtKB-KW"/>
</dbReference>
<proteinExistence type="inferred from homology"/>
<dbReference type="RefSeq" id="WP_324697499.1">
    <property type="nucleotide sequence ID" value="NZ_JAYMYJ010000145.1"/>
</dbReference>
<keyword evidence="11" id="KW-1185">Reference proteome</keyword>
<dbReference type="NCBIfam" id="NF004314">
    <property type="entry name" value="PRK05710.1-3"/>
    <property type="match status" value="1"/>
</dbReference>
<keyword evidence="5 7" id="KW-0067">ATP-binding</keyword>
<keyword evidence="8" id="KW-0648">Protein biosynthesis</keyword>
<dbReference type="InterPro" id="IPR020058">
    <property type="entry name" value="Glu/Gln-tRNA-synth_Ib_cat-dom"/>
</dbReference>
<evidence type="ECO:0000256" key="5">
    <source>
        <dbReference type="ARBA" id="ARBA00022840"/>
    </source>
</evidence>
<evidence type="ECO:0000313" key="10">
    <source>
        <dbReference type="EMBL" id="MEB4592935.1"/>
    </source>
</evidence>
<feature type="binding site" evidence="7">
    <location>
        <position position="140"/>
    </location>
    <ligand>
        <name>Zn(2+)</name>
        <dbReference type="ChEBI" id="CHEBI:29105"/>
    </ligand>
</feature>
<feature type="domain" description="Glutamyl/glutaminyl-tRNA synthetase class Ib catalytic" evidence="9">
    <location>
        <begin position="23"/>
        <end position="258"/>
    </location>
</feature>
<dbReference type="InterPro" id="IPR022380">
    <property type="entry name" value="Glu-Q_tRNA(Asp)_Synthase"/>
</dbReference>
<comment type="caution">
    <text evidence="10">The sequence shown here is derived from an EMBL/GenBank/DDBJ whole genome shotgun (WGS) entry which is preliminary data.</text>
</comment>
<feature type="binding site" evidence="7">
    <location>
        <position position="118"/>
    </location>
    <ligand>
        <name>Zn(2+)</name>
        <dbReference type="ChEBI" id="CHEBI:29105"/>
    </ligand>
</feature>
<comment type="similarity">
    <text evidence="7">Belongs to the class-I aminoacyl-tRNA synthetase family. GluQ subfamily.</text>
</comment>
<dbReference type="EMBL" id="JAYMYJ010000145">
    <property type="protein sequence ID" value="MEB4592935.1"/>
    <property type="molecule type" value="Genomic_DNA"/>
</dbReference>
<dbReference type="InterPro" id="IPR049940">
    <property type="entry name" value="GluQ/Sye"/>
</dbReference>
<sequence>MQDHPRNQRKADGGLTVPKPLHIVGRFAPSPTGPLHFGSLVAATASYLAARQAKGEWLLRIEDIDKPREQPGAADRIIRTLNAYGFEWDREILYQSHRLHAYHEAISRLHQHTYACACSRKDLLMHGRMGAFGIIYPGSCRHKPSTHLPQQHSIRLRTHNDPICFTDRIQGEYCQRLESEVGDFVILRADGLFAYQLAVVVDDAFQGVNQIVRGADLLDNTPRQIWLQHLLGFPQPDYAHAPLVLNELGQKLSKQNLAPAIGSQDCLQQLVASLHFLKQPCPDSSEFSNLTELWGWAIAHWDMTKISKAQT</sequence>
<gene>
    <name evidence="10" type="primary">gluQRS</name>
    <name evidence="7" type="synonym">gluQ</name>
    <name evidence="10" type="ORF">VSS37_18290</name>
</gene>
<evidence type="ECO:0000256" key="3">
    <source>
        <dbReference type="ARBA" id="ARBA00022741"/>
    </source>
</evidence>
<evidence type="ECO:0000256" key="1">
    <source>
        <dbReference type="ARBA" id="ARBA00022598"/>
    </source>
</evidence>
<keyword evidence="4 7" id="KW-0862">Zinc</keyword>
<dbReference type="InterPro" id="IPR014729">
    <property type="entry name" value="Rossmann-like_a/b/a_fold"/>
</dbReference>
<dbReference type="Gene3D" id="3.40.50.620">
    <property type="entry name" value="HUPs"/>
    <property type="match status" value="1"/>
</dbReference>
<feature type="binding site" evidence="7">
    <location>
        <position position="213"/>
    </location>
    <ligand>
        <name>L-glutamate</name>
        <dbReference type="ChEBI" id="CHEBI:29985"/>
    </ligand>
</feature>
<evidence type="ECO:0000256" key="8">
    <source>
        <dbReference type="RuleBase" id="RU363037"/>
    </source>
</evidence>
<dbReference type="PANTHER" id="PTHR43311">
    <property type="entry name" value="GLUTAMATE--TRNA LIGASE"/>
    <property type="match status" value="1"/>
</dbReference>
<keyword evidence="3 7" id="KW-0547">Nucleotide-binding</keyword>
<feature type="binding site" evidence="7">
    <location>
        <begin position="26"/>
        <end position="30"/>
    </location>
    <ligand>
        <name>L-glutamate</name>
        <dbReference type="ChEBI" id="CHEBI:29985"/>
    </ligand>
</feature>
<keyword evidence="6 7" id="KW-0030">Aminoacyl-tRNA synthetase</keyword>
<evidence type="ECO:0000256" key="4">
    <source>
        <dbReference type="ARBA" id="ARBA00022833"/>
    </source>
</evidence>
<dbReference type="EC" id="6.1.1.-" evidence="7"/>
<dbReference type="InterPro" id="IPR000924">
    <property type="entry name" value="Glu/Gln-tRNA-synth"/>
</dbReference>
<dbReference type="PRINTS" id="PR00987">
    <property type="entry name" value="TRNASYNTHGLU"/>
</dbReference>
<keyword evidence="1 7" id="KW-0436">Ligase</keyword>
<organism evidence="10 11">
    <name type="scientific">Candidatus Thiothrix phosphatis</name>
    <dbReference type="NCBI Taxonomy" id="3112415"/>
    <lineage>
        <taxon>Bacteria</taxon>
        <taxon>Pseudomonadati</taxon>
        <taxon>Pseudomonadota</taxon>
        <taxon>Gammaproteobacteria</taxon>
        <taxon>Thiotrichales</taxon>
        <taxon>Thiotrichaceae</taxon>
        <taxon>Thiothrix</taxon>
    </lineage>
</organism>
<evidence type="ECO:0000256" key="6">
    <source>
        <dbReference type="ARBA" id="ARBA00023146"/>
    </source>
</evidence>
<accession>A0ABU6D1M3</accession>
<keyword evidence="2 7" id="KW-0479">Metal-binding</keyword>
<evidence type="ECO:0000256" key="7">
    <source>
        <dbReference type="HAMAP-Rule" id="MF_01428"/>
    </source>
</evidence>
<feature type="binding site" evidence="7">
    <location>
        <position position="195"/>
    </location>
    <ligand>
        <name>L-glutamate</name>
        <dbReference type="ChEBI" id="CHEBI:29985"/>
    </ligand>
</feature>
<protein>
    <recommendedName>
        <fullName evidence="7">Glutamyl-Q tRNA(Asp) synthetase</fullName>
        <shortName evidence="7">Glu-Q-RSs</shortName>
        <ecNumber evidence="7">6.1.1.-</ecNumber>
    </recommendedName>
</protein>
<dbReference type="SUPFAM" id="SSF52374">
    <property type="entry name" value="Nucleotidylyl transferase"/>
    <property type="match status" value="1"/>
</dbReference>
<feature type="binding site" evidence="7">
    <location>
        <position position="254"/>
    </location>
    <ligand>
        <name>ATP</name>
        <dbReference type="ChEBI" id="CHEBI:30616"/>
    </ligand>
</feature>
<feature type="binding site" evidence="7">
    <location>
        <position position="62"/>
    </location>
    <ligand>
        <name>L-glutamate</name>
        <dbReference type="ChEBI" id="CHEBI:29985"/>
    </ligand>
</feature>
<dbReference type="NCBIfam" id="TIGR03838">
    <property type="entry name" value="queuosine_YadB"/>
    <property type="match status" value="1"/>
</dbReference>
<dbReference type="Pfam" id="PF00749">
    <property type="entry name" value="tRNA-synt_1c"/>
    <property type="match status" value="1"/>
</dbReference>
<comment type="function">
    <text evidence="7">Catalyzes the tRNA-independent activation of glutamate in presence of ATP and the subsequent transfer of glutamate onto a tRNA(Asp). Glutamate is transferred on the 2-amino-5-(4,5-dihydroxy-2-cyclopenten-1-yl) moiety of the queuosine in the wobble position of the QUC anticodon.</text>
</comment>
<feature type="short sequence motif" description="'HIGH' region" evidence="7">
    <location>
        <begin position="29"/>
        <end position="39"/>
    </location>
</feature>
<feature type="binding site" evidence="7">
    <location>
        <position position="116"/>
    </location>
    <ligand>
        <name>Zn(2+)</name>
        <dbReference type="ChEBI" id="CHEBI:29105"/>
    </ligand>
</feature>
<evidence type="ECO:0000256" key="2">
    <source>
        <dbReference type="ARBA" id="ARBA00022723"/>
    </source>
</evidence>
<reference evidence="11" key="1">
    <citation type="submission" date="2023-07" db="EMBL/GenBank/DDBJ databases">
        <title>The carbon used by Thiothrix.</title>
        <authorList>
            <person name="Chen L."/>
        </authorList>
    </citation>
    <scope>NUCLEOTIDE SEQUENCE [LARGE SCALE GENOMIC DNA]</scope>
</reference>
<evidence type="ECO:0000259" key="9">
    <source>
        <dbReference type="Pfam" id="PF00749"/>
    </source>
</evidence>
<reference evidence="10 11" key="2">
    <citation type="submission" date="2024-01" db="EMBL/GenBank/DDBJ databases">
        <authorList>
            <person name="Xie X."/>
        </authorList>
    </citation>
    <scope>NUCLEOTIDE SEQUENCE [LARGE SCALE GENOMIC DNA]</scope>
    <source>
        <strain evidence="10">SCUT-1</strain>
    </source>
</reference>
<dbReference type="PANTHER" id="PTHR43311:SF1">
    <property type="entry name" value="GLUTAMYL-Q TRNA(ASP) SYNTHETASE"/>
    <property type="match status" value="1"/>
</dbReference>
<feature type="binding site" evidence="7">
    <location>
        <position position="136"/>
    </location>
    <ligand>
        <name>Zn(2+)</name>
        <dbReference type="ChEBI" id="CHEBI:29105"/>
    </ligand>
</feature>
<feature type="short sequence motif" description="'KMSKS' region" evidence="7">
    <location>
        <begin position="251"/>
        <end position="255"/>
    </location>
</feature>
<name>A0ABU6D1M3_9GAMM</name>
<dbReference type="HAMAP" id="MF_01428">
    <property type="entry name" value="Glu_Q_tRNA_synth"/>
    <property type="match status" value="1"/>
</dbReference>
<dbReference type="Proteomes" id="UP001308005">
    <property type="component" value="Unassembled WGS sequence"/>
</dbReference>
<evidence type="ECO:0000313" key="11">
    <source>
        <dbReference type="Proteomes" id="UP001308005"/>
    </source>
</evidence>
<comment type="cofactor">
    <cofactor evidence="7">
        <name>Zn(2+)</name>
        <dbReference type="ChEBI" id="CHEBI:29105"/>
    </cofactor>
    <text evidence="7">Binds 1 zinc ion per subunit.</text>
</comment>